<dbReference type="Proteomes" id="UP000186341">
    <property type="component" value="Unassembled WGS sequence"/>
</dbReference>
<organism evidence="5 6">
    <name type="scientific">Ileibacterium valens</name>
    <dbReference type="NCBI Taxonomy" id="1862668"/>
    <lineage>
        <taxon>Bacteria</taxon>
        <taxon>Bacillati</taxon>
        <taxon>Bacillota</taxon>
        <taxon>Erysipelotrichia</taxon>
        <taxon>Erysipelotrichales</taxon>
        <taxon>Erysipelotrichaceae</taxon>
        <taxon>Ileibacterium</taxon>
    </lineage>
</organism>
<dbReference type="GO" id="GO:0006260">
    <property type="term" value="P:DNA replication"/>
    <property type="evidence" value="ECO:0007669"/>
    <property type="project" value="InterPro"/>
</dbReference>
<dbReference type="PANTHER" id="PTHR10302">
    <property type="entry name" value="SINGLE-STRANDED DNA-BINDING PROTEIN"/>
    <property type="match status" value="1"/>
</dbReference>
<evidence type="ECO:0000256" key="1">
    <source>
        <dbReference type="ARBA" id="ARBA00023125"/>
    </source>
</evidence>
<proteinExistence type="inferred from homology"/>
<reference evidence="5 6" key="1">
    <citation type="submission" date="2016-11" db="EMBL/GenBank/DDBJ databases">
        <title>Description of two novel members of the family Erysipelotrichaceae: Ileibacterium lipovorans gen. nov., sp. nov. and Dubosiella newyorkensis, gen. nov., sp. nov.</title>
        <authorList>
            <person name="Cox L.M."/>
            <person name="Sohn J."/>
            <person name="Tyrrell K.L."/>
            <person name="Citron D.M."/>
            <person name="Lawson P.A."/>
            <person name="Patel N.B."/>
            <person name="Iizumi T."/>
            <person name="Perez-Perez G.I."/>
            <person name="Goldstein E.J."/>
            <person name="Blaser M.J."/>
        </authorList>
    </citation>
    <scope>NUCLEOTIDE SEQUENCE [LARGE SCALE GENOMIC DNA]</scope>
    <source>
        <strain evidence="5 6">NYU-BL-A3</strain>
    </source>
</reference>
<evidence type="ECO:0000256" key="4">
    <source>
        <dbReference type="SAM" id="MobiDB-lite"/>
    </source>
</evidence>
<comment type="caution">
    <text evidence="2">Lacks conserved residue(s) required for the propagation of feature annotation.</text>
</comment>
<protein>
    <recommendedName>
        <fullName evidence="2 3">Single-stranded DNA-binding protein</fullName>
        <shortName evidence="2">SSB</shortName>
    </recommendedName>
</protein>
<dbReference type="PANTHER" id="PTHR10302:SF27">
    <property type="entry name" value="SINGLE-STRANDED DNA-BINDING PROTEIN"/>
    <property type="match status" value="1"/>
</dbReference>
<dbReference type="HAMAP" id="MF_00984">
    <property type="entry name" value="SSB"/>
    <property type="match status" value="1"/>
</dbReference>
<evidence type="ECO:0000313" key="5">
    <source>
        <dbReference type="EMBL" id="OLU42596.1"/>
    </source>
</evidence>
<dbReference type="EMBL" id="MPJW01000048">
    <property type="protein sequence ID" value="OLU42596.1"/>
    <property type="molecule type" value="Genomic_DNA"/>
</dbReference>
<feature type="compositionally biased region" description="Low complexity" evidence="4">
    <location>
        <begin position="203"/>
        <end position="212"/>
    </location>
</feature>
<dbReference type="Pfam" id="PF00436">
    <property type="entry name" value="SSB"/>
    <property type="match status" value="1"/>
</dbReference>
<gene>
    <name evidence="5" type="ORF">BO222_01310</name>
</gene>
<comment type="subunit">
    <text evidence="2">Homotetramer.</text>
</comment>
<feature type="compositionally biased region" description="Low complexity" evidence="4">
    <location>
        <begin position="167"/>
        <end position="194"/>
    </location>
</feature>
<feature type="region of interest" description="Disordered" evidence="4">
    <location>
        <begin position="159"/>
        <end position="212"/>
    </location>
</feature>
<dbReference type="CDD" id="cd04496">
    <property type="entry name" value="SSB_OBF"/>
    <property type="match status" value="1"/>
</dbReference>
<dbReference type="PROSITE" id="PS50935">
    <property type="entry name" value="SSB"/>
    <property type="match status" value="1"/>
</dbReference>
<dbReference type="GO" id="GO:0003697">
    <property type="term" value="F:single-stranded DNA binding"/>
    <property type="evidence" value="ECO:0007669"/>
    <property type="project" value="UniProtKB-UniRule"/>
</dbReference>
<comment type="caution">
    <text evidence="5">The sequence shown here is derived from an EMBL/GenBank/DDBJ whole genome shotgun (WGS) entry which is preliminary data.</text>
</comment>
<sequence length="212" mass="22692">MMNNVCLIGRLTRDPEPRSTNSGMTICRFTLAVDRRKSANQQPNQPTADFINCVAFGKTAETIVQYVHKGNRFAITGHISTGSYENQQGQRVYTFEVIVDNFTFIHSRNEGSQSMNGGYSQSNGGGYGSGNNSWGNSNSASSQDSYYGGGFSSTPAYNSYQSPSASNQGANNTGFGNTNTASPFGSSSSSNDFDSSFDDSDGLDIASDDLPF</sequence>
<dbReference type="NCBIfam" id="TIGR00621">
    <property type="entry name" value="ssb"/>
    <property type="match status" value="1"/>
</dbReference>
<evidence type="ECO:0000313" key="6">
    <source>
        <dbReference type="Proteomes" id="UP000186341"/>
    </source>
</evidence>
<dbReference type="SUPFAM" id="SSF50249">
    <property type="entry name" value="Nucleic acid-binding proteins"/>
    <property type="match status" value="1"/>
</dbReference>
<evidence type="ECO:0000256" key="2">
    <source>
        <dbReference type="HAMAP-Rule" id="MF_00984"/>
    </source>
</evidence>
<dbReference type="InterPro" id="IPR011344">
    <property type="entry name" value="ssDNA-bd"/>
</dbReference>
<keyword evidence="6" id="KW-1185">Reference proteome</keyword>
<name>A0A1U7NIU1_9FIRM</name>
<dbReference type="Gene3D" id="2.40.50.140">
    <property type="entry name" value="Nucleic acid-binding proteins"/>
    <property type="match status" value="1"/>
</dbReference>
<accession>A0A1U7NIU1</accession>
<keyword evidence="1 2" id="KW-0238">DNA-binding</keyword>
<evidence type="ECO:0000256" key="3">
    <source>
        <dbReference type="RuleBase" id="RU000524"/>
    </source>
</evidence>
<dbReference type="GO" id="GO:0009295">
    <property type="term" value="C:nucleoid"/>
    <property type="evidence" value="ECO:0007669"/>
    <property type="project" value="TreeGrafter"/>
</dbReference>
<dbReference type="AlphaFoldDB" id="A0A1U7NIU1"/>
<dbReference type="InterPro" id="IPR000424">
    <property type="entry name" value="Primosome_PriB/ssb"/>
</dbReference>
<dbReference type="InterPro" id="IPR012340">
    <property type="entry name" value="NA-bd_OB-fold"/>
</dbReference>